<dbReference type="PANTHER" id="PTHR37291:SF1">
    <property type="entry name" value="TYPE IV METHYL-DIRECTED RESTRICTION ENZYME ECOKMCRB SUBUNIT"/>
    <property type="match status" value="1"/>
</dbReference>
<evidence type="ECO:0000259" key="1">
    <source>
        <dbReference type="SMART" id="SM00382"/>
    </source>
</evidence>
<accession>A0A4R7D3W2</accession>
<feature type="domain" description="AAA+ ATPase" evidence="1">
    <location>
        <begin position="164"/>
        <end position="556"/>
    </location>
</feature>
<gene>
    <name evidence="2" type="ORF">DFQ03_2839</name>
</gene>
<dbReference type="GO" id="GO:0016887">
    <property type="term" value="F:ATP hydrolysis activity"/>
    <property type="evidence" value="ECO:0007669"/>
    <property type="project" value="InterPro"/>
</dbReference>
<dbReference type="RefSeq" id="WP_133673760.1">
    <property type="nucleotide sequence ID" value="NZ_SNZW01000016.1"/>
</dbReference>
<dbReference type="Pfam" id="PF07728">
    <property type="entry name" value="AAA_5"/>
    <property type="match status" value="1"/>
</dbReference>
<protein>
    <submittedName>
        <fullName evidence="2">5-methylcytosine-specific restriction protein B</fullName>
    </submittedName>
</protein>
<dbReference type="InterPro" id="IPR003593">
    <property type="entry name" value="AAA+_ATPase"/>
</dbReference>
<dbReference type="InterPro" id="IPR003959">
    <property type="entry name" value="ATPase_AAA_core"/>
</dbReference>
<dbReference type="SMART" id="SM00382">
    <property type="entry name" value="AAA"/>
    <property type="match status" value="1"/>
</dbReference>
<dbReference type="InterPro" id="IPR011704">
    <property type="entry name" value="ATPase_dyneun-rel_AAA"/>
</dbReference>
<sequence>MSHLKFHVVSAGQPDEDYIEKNFKRIIEKKAFVLHENTNQKGSYFDISTGDILILKYHRNFVAYGKVKNRFINNEDGFNHWASVEEWIFKDDKDFTDGTPRYGIDKATEAGGKYGTVKTISTKFAVQKIKEINQIHPLYNFIVNSSNKENNQMEIENIINVLEHKKQIILQGPPGTGKTYSAEAIAKQLTEVETFSNPKEMLDEFYKNFNRENKEVVNYRIERKKLREQFLDEFPKENLKELSLENYCIGTGERDNFCWWIERGLKILGYYFPGSSLSYRLYWSKSKDEYVKSGFVKDITDESEAMKAIAEAIYNLVESKNYNEAKKYFGESYILKILNTYYPEEYAPINAANYIKNALSLFSIELGNLNFVQLNQRLLALHQQKNIEFNTDVEPHEFMRFLFENFNIKEGEKLDANQVVTKGAFELVQFHPAYSYEDFVRGIVAEVIDKQPMFSVKNKILAKFAEKAIDNPKAKFVLIIDEINRANLPAVLGELIYALEYRGKTINSLYEYEGERKIKLPNNLYIIGTMNTADRSVGHIDYAIRRRFSFIDVLPNEMYVPDFAKDKFQSVSNLFEKEFLSSEFKRDDVQIGHSYFMANTIEELEIKIKFEVVPILKEYVKDGVLTEDAILEIEKL</sequence>
<dbReference type="Proteomes" id="UP000295274">
    <property type="component" value="Unassembled WGS sequence"/>
</dbReference>
<dbReference type="OrthoDB" id="9781481at2"/>
<dbReference type="SUPFAM" id="SSF52540">
    <property type="entry name" value="P-loop containing nucleoside triphosphate hydrolases"/>
    <property type="match status" value="2"/>
</dbReference>
<dbReference type="EMBL" id="SNZW01000016">
    <property type="protein sequence ID" value="TDS13546.1"/>
    <property type="molecule type" value="Genomic_DNA"/>
</dbReference>
<dbReference type="InterPro" id="IPR052934">
    <property type="entry name" value="Methyl-DNA_Rec/Restrict_Enz"/>
</dbReference>
<dbReference type="GO" id="GO:0005524">
    <property type="term" value="F:ATP binding"/>
    <property type="evidence" value="ECO:0007669"/>
    <property type="project" value="InterPro"/>
</dbReference>
<dbReference type="Gene3D" id="3.40.50.300">
    <property type="entry name" value="P-loop containing nucleotide triphosphate hydrolases"/>
    <property type="match status" value="2"/>
</dbReference>
<dbReference type="PANTHER" id="PTHR37291">
    <property type="entry name" value="5-METHYLCYTOSINE-SPECIFIC RESTRICTION ENZYME B"/>
    <property type="match status" value="1"/>
</dbReference>
<dbReference type="AlphaFoldDB" id="A0A4R7D3W2"/>
<evidence type="ECO:0000313" key="3">
    <source>
        <dbReference type="Proteomes" id="UP000295274"/>
    </source>
</evidence>
<evidence type="ECO:0000313" key="2">
    <source>
        <dbReference type="EMBL" id="TDS13546.1"/>
    </source>
</evidence>
<keyword evidence="3" id="KW-1185">Reference proteome</keyword>
<proteinExistence type="predicted"/>
<name>A0A4R7D3W2_9FLAO</name>
<organism evidence="2 3">
    <name type="scientific">Maribacter caenipelagi</name>
    <dbReference type="NCBI Taxonomy" id="1447781"/>
    <lineage>
        <taxon>Bacteria</taxon>
        <taxon>Pseudomonadati</taxon>
        <taxon>Bacteroidota</taxon>
        <taxon>Flavobacteriia</taxon>
        <taxon>Flavobacteriales</taxon>
        <taxon>Flavobacteriaceae</taxon>
        <taxon>Maribacter</taxon>
    </lineage>
</organism>
<dbReference type="Pfam" id="PF00004">
    <property type="entry name" value="AAA"/>
    <property type="match status" value="1"/>
</dbReference>
<reference evidence="2 3" key="1">
    <citation type="submission" date="2019-03" db="EMBL/GenBank/DDBJ databases">
        <title>Genomic Encyclopedia of Type Strains, Phase III (KMG-III): the genomes of soil and plant-associated and newly described type strains.</title>
        <authorList>
            <person name="Whitman W."/>
        </authorList>
    </citation>
    <scope>NUCLEOTIDE SEQUENCE [LARGE SCALE GENOMIC DNA]</scope>
    <source>
        <strain evidence="2 3">CECT 8455</strain>
    </source>
</reference>
<comment type="caution">
    <text evidence="2">The sequence shown here is derived from an EMBL/GenBank/DDBJ whole genome shotgun (WGS) entry which is preliminary data.</text>
</comment>
<dbReference type="InterPro" id="IPR027417">
    <property type="entry name" value="P-loop_NTPase"/>
</dbReference>